<proteinExistence type="predicted"/>
<dbReference type="InterPro" id="IPR019933">
    <property type="entry name" value="DivIVA_domain"/>
</dbReference>
<comment type="caution">
    <text evidence="2">The sequence shown here is derived from an EMBL/GenBank/DDBJ whole genome shotgun (WGS) entry which is preliminary data.</text>
</comment>
<sequence>MTVDEIRNVAFRPVRFREGYAIEDVDDFLDLAVQSLSRGQVADQPADRRNGARPVDSRRQQDAPRFTPVKFREGYDMAEVDDFVDRVMATVNGLPVERPVTTREIRTVQFSPVRMREGYDVMEVDLFLETAEGWLDGA</sequence>
<name>A0ABN2CQ32_9ACTN</name>
<dbReference type="Gene3D" id="6.10.250.660">
    <property type="match status" value="3"/>
</dbReference>
<keyword evidence="3" id="KW-1185">Reference proteome</keyword>
<evidence type="ECO:0008006" key="4">
    <source>
        <dbReference type="Google" id="ProtNLM"/>
    </source>
</evidence>
<reference evidence="2 3" key="1">
    <citation type="journal article" date="2019" name="Int. J. Syst. Evol. Microbiol.">
        <title>The Global Catalogue of Microorganisms (GCM) 10K type strain sequencing project: providing services to taxonomists for standard genome sequencing and annotation.</title>
        <authorList>
            <consortium name="The Broad Institute Genomics Platform"/>
            <consortium name="The Broad Institute Genome Sequencing Center for Infectious Disease"/>
            <person name="Wu L."/>
            <person name="Ma J."/>
        </authorList>
    </citation>
    <scope>NUCLEOTIDE SEQUENCE [LARGE SCALE GENOMIC DNA]</scope>
    <source>
        <strain evidence="2 3">JCM 14303</strain>
    </source>
</reference>
<protein>
    <recommendedName>
        <fullName evidence="4">Antigen 84</fullName>
    </recommendedName>
</protein>
<feature type="compositionally biased region" description="Basic and acidic residues" evidence="1">
    <location>
        <begin position="45"/>
        <end position="62"/>
    </location>
</feature>
<evidence type="ECO:0000313" key="3">
    <source>
        <dbReference type="Proteomes" id="UP001500363"/>
    </source>
</evidence>
<accession>A0ABN2CQ32</accession>
<dbReference type="Proteomes" id="UP001500363">
    <property type="component" value="Unassembled WGS sequence"/>
</dbReference>
<gene>
    <name evidence="2" type="ORF">GCM10009741_79780</name>
</gene>
<dbReference type="EMBL" id="BAAANC010000006">
    <property type="protein sequence ID" value="GAA1562358.1"/>
    <property type="molecule type" value="Genomic_DNA"/>
</dbReference>
<dbReference type="NCBIfam" id="TIGR03544">
    <property type="entry name" value="DivI1A_domain"/>
    <property type="match status" value="3"/>
</dbReference>
<evidence type="ECO:0000256" key="1">
    <source>
        <dbReference type="SAM" id="MobiDB-lite"/>
    </source>
</evidence>
<feature type="region of interest" description="Disordered" evidence="1">
    <location>
        <begin position="37"/>
        <end position="66"/>
    </location>
</feature>
<evidence type="ECO:0000313" key="2">
    <source>
        <dbReference type="EMBL" id="GAA1562358.1"/>
    </source>
</evidence>
<organism evidence="2 3">
    <name type="scientific">Kribbella lupini</name>
    <dbReference type="NCBI Taxonomy" id="291602"/>
    <lineage>
        <taxon>Bacteria</taxon>
        <taxon>Bacillati</taxon>
        <taxon>Actinomycetota</taxon>
        <taxon>Actinomycetes</taxon>
        <taxon>Propionibacteriales</taxon>
        <taxon>Kribbellaceae</taxon>
        <taxon>Kribbella</taxon>
    </lineage>
</organism>